<dbReference type="PANTHER" id="PTHR43641:SF2">
    <property type="entry name" value="DEHYDRATASE YBIW-RELATED"/>
    <property type="match status" value="1"/>
</dbReference>
<protein>
    <submittedName>
        <fullName evidence="7">Glycyl radical protein</fullName>
    </submittedName>
</protein>
<dbReference type="CDD" id="cd01677">
    <property type="entry name" value="PFL2_DhaB_BssA"/>
    <property type="match status" value="1"/>
</dbReference>
<dbReference type="PANTHER" id="PTHR43641">
    <property type="entry name" value="FORMATE ACETYLTRANSFERASE 3-RELATED"/>
    <property type="match status" value="1"/>
</dbReference>
<dbReference type="Pfam" id="PF02901">
    <property type="entry name" value="PFL-like"/>
    <property type="match status" value="1"/>
</dbReference>
<keyword evidence="2" id="KW-0456">Lyase</keyword>
<name>A0ABT7V733_9ACTN</name>
<keyword evidence="8" id="KW-1185">Reference proteome</keyword>
<sequence length="873" mass="97189">MATYEETGSAALAGSRAEDAAQPLMTEGDVGVSAADAPAEPTFAGTFFDLERAQLDLIDRALGSIRVHGAPSRTTSHATWQDDRGMNDRVKKLRHQSETTQPYLDMERALIETKTYLAHEGELSQPELRGMVLRDYFAEKTIRIEPGELIVGEKGRGPQAAPTFPELCCHTLEDMHNMNDREQVNFCVTEDDLAAQRDIMIPFWRRRASRERIMEAQTPAWHDAFEAGIFTEFYEQRAGGHTCLGSERGAHAGFDEIRGDIEGAIESLDYFADEHATEKRQELSGMLLALEGVQVLATRYAELAGRMAAEEADPARAAELAQIAENCRVVAHGRPRTFWQWIQRYWFIHLAITSETNPWDAYTPGRLDQHLIGYYSADVDAGRLTRDQALELLECLWVKFNNQPAPPKVGVTLKESGTYSDFANINTGGITPDGADGVNDVSYLILDCMDEMMFIQPNSNVQISRKTPRAFLRRACEVARAGWGQPAFYNTEEIIDELLNAGKSLADARRGGSSGCVETGCWGYEAYPLTGYFNLPKILEVTLNDGVDPRTGKRIGLTTGDPRSFSSFDELMDAYLRQMDYFIDIKVRGSNINTRLCAQLNPVPFMSFMTEDCIARGEDYNAGGARYNTTYLQGVGIGSITDALASLKYNVFDERRFTMDELLGALAANFEGSEYVRMKNLVSRRTPKFGNDDDYADAIMRAVFDHFHDAVTGRPNMRRGEWRIDMLPTTCHIYFGEVTGASPSGRLAGEPVSDGISPERGADTQGPTAVIKSCSKMDHAATGGTLLNQKFAPAAIEGEKGLDNLADLVRTYFDLDGHHIQFNIVDRATLIDAQKHPERYPDLIVRVAGFSEKWCNLGRELQDEIINRTEQAF</sequence>
<gene>
    <name evidence="7" type="ORF">QUW28_02155</name>
</gene>
<evidence type="ECO:0000256" key="3">
    <source>
        <dbReference type="PROSITE-ProRule" id="PRU00493"/>
    </source>
</evidence>
<dbReference type="NCBIfam" id="NF043068">
    <property type="entry name" value="glycl_HYPD"/>
    <property type="match status" value="1"/>
</dbReference>
<organism evidence="7 8">
    <name type="scientific">Enorma phocaeensis</name>
    <dbReference type="NCBI Taxonomy" id="1871019"/>
    <lineage>
        <taxon>Bacteria</taxon>
        <taxon>Bacillati</taxon>
        <taxon>Actinomycetota</taxon>
        <taxon>Coriobacteriia</taxon>
        <taxon>Coriobacteriales</taxon>
        <taxon>Coriobacteriaceae</taxon>
        <taxon>Enorma</taxon>
    </lineage>
</organism>
<dbReference type="Proteomes" id="UP001529421">
    <property type="component" value="Unassembled WGS sequence"/>
</dbReference>
<evidence type="ECO:0000259" key="6">
    <source>
        <dbReference type="PROSITE" id="PS51554"/>
    </source>
</evidence>
<evidence type="ECO:0000313" key="7">
    <source>
        <dbReference type="EMBL" id="MDM8274306.1"/>
    </source>
</evidence>
<evidence type="ECO:0000256" key="1">
    <source>
        <dbReference type="ARBA" id="ARBA00022818"/>
    </source>
</evidence>
<reference evidence="8" key="1">
    <citation type="submission" date="2023-06" db="EMBL/GenBank/DDBJ databases">
        <title>Identification and characterization of horizontal gene transfer across gut microbiota members of farm animals based on homology search.</title>
        <authorList>
            <person name="Zeman M."/>
            <person name="Kubasova T."/>
            <person name="Jahodarova E."/>
            <person name="Nykrynova M."/>
            <person name="Rychlik I."/>
        </authorList>
    </citation>
    <scope>NUCLEOTIDE SEQUENCE [LARGE SCALE GENOMIC DNA]</scope>
    <source>
        <strain evidence="8">154_Feed</strain>
    </source>
</reference>
<dbReference type="SUPFAM" id="SSF51998">
    <property type="entry name" value="PFL-like glycyl radical enzymes"/>
    <property type="match status" value="1"/>
</dbReference>
<feature type="region of interest" description="Disordered" evidence="4">
    <location>
        <begin position="1"/>
        <end position="20"/>
    </location>
</feature>
<dbReference type="InterPro" id="IPR004184">
    <property type="entry name" value="PFL_dom"/>
</dbReference>
<accession>A0ABT7V733</accession>
<dbReference type="PROSITE" id="PS51149">
    <property type="entry name" value="GLY_RADICAL_2"/>
    <property type="match status" value="1"/>
</dbReference>
<comment type="caution">
    <text evidence="7">The sequence shown here is derived from an EMBL/GenBank/DDBJ whole genome shotgun (WGS) entry which is preliminary data.</text>
</comment>
<evidence type="ECO:0000313" key="8">
    <source>
        <dbReference type="Proteomes" id="UP001529421"/>
    </source>
</evidence>
<proteinExistence type="predicted"/>
<dbReference type="EMBL" id="JAUDDZ010000002">
    <property type="protein sequence ID" value="MDM8274306.1"/>
    <property type="molecule type" value="Genomic_DNA"/>
</dbReference>
<feature type="domain" description="PFL" evidence="6">
    <location>
        <begin position="88"/>
        <end position="747"/>
    </location>
</feature>
<feature type="domain" description="Glycine radical" evidence="5">
    <location>
        <begin position="754"/>
        <end position="873"/>
    </location>
</feature>
<dbReference type="InterPro" id="IPR001150">
    <property type="entry name" value="Gly_radical"/>
</dbReference>
<feature type="modified residue" description="Glycine radical" evidence="3">
    <location>
        <position position="849"/>
    </location>
</feature>
<dbReference type="Pfam" id="PF01228">
    <property type="entry name" value="Gly_radical"/>
    <property type="match status" value="1"/>
</dbReference>
<dbReference type="InterPro" id="IPR050012">
    <property type="entry name" value="Glycl_HYPD"/>
</dbReference>
<keyword evidence="1 3" id="KW-0556">Organic radical</keyword>
<dbReference type="Gene3D" id="3.20.70.20">
    <property type="match status" value="1"/>
</dbReference>
<evidence type="ECO:0000256" key="4">
    <source>
        <dbReference type="SAM" id="MobiDB-lite"/>
    </source>
</evidence>
<dbReference type="RefSeq" id="WP_289544194.1">
    <property type="nucleotide sequence ID" value="NZ_JAUDDZ010000002.1"/>
</dbReference>
<evidence type="ECO:0000256" key="2">
    <source>
        <dbReference type="ARBA" id="ARBA00023239"/>
    </source>
</evidence>
<dbReference type="InterPro" id="IPR051215">
    <property type="entry name" value="GRE"/>
</dbReference>
<dbReference type="PROSITE" id="PS51554">
    <property type="entry name" value="PFL"/>
    <property type="match status" value="1"/>
</dbReference>
<evidence type="ECO:0000259" key="5">
    <source>
        <dbReference type="PROSITE" id="PS51149"/>
    </source>
</evidence>